<feature type="region of interest" description="Disordered" evidence="1">
    <location>
        <begin position="78"/>
        <end position="100"/>
    </location>
</feature>
<dbReference type="AlphaFoldDB" id="A0A7J5DUZ6"/>
<dbReference type="RefSeq" id="WP_151581301.1">
    <property type="nucleotide sequence ID" value="NZ_WBVM01000002.1"/>
</dbReference>
<dbReference type="Proteomes" id="UP000449906">
    <property type="component" value="Unassembled WGS sequence"/>
</dbReference>
<evidence type="ECO:0000256" key="2">
    <source>
        <dbReference type="SAM" id="SignalP"/>
    </source>
</evidence>
<reference evidence="3 4" key="1">
    <citation type="submission" date="2019-09" db="EMBL/GenBank/DDBJ databases">
        <title>Pimelobacter sp. isolated from Paulinella.</title>
        <authorList>
            <person name="Jeong S.E."/>
        </authorList>
    </citation>
    <scope>NUCLEOTIDE SEQUENCE [LARGE SCALE GENOMIC DNA]</scope>
    <source>
        <strain evidence="3 4">Pch-N</strain>
    </source>
</reference>
<protein>
    <submittedName>
        <fullName evidence="3">Uncharacterized protein</fullName>
    </submittedName>
</protein>
<feature type="signal peptide" evidence="2">
    <location>
        <begin position="1"/>
        <end position="43"/>
    </location>
</feature>
<comment type="caution">
    <text evidence="3">The sequence shown here is derived from an EMBL/GenBank/DDBJ whole genome shotgun (WGS) entry which is preliminary data.</text>
</comment>
<evidence type="ECO:0000313" key="3">
    <source>
        <dbReference type="EMBL" id="KAB2809065.1"/>
    </source>
</evidence>
<evidence type="ECO:0000313" key="4">
    <source>
        <dbReference type="Proteomes" id="UP000449906"/>
    </source>
</evidence>
<dbReference type="InterPro" id="IPR011042">
    <property type="entry name" value="6-blade_b-propeller_TolB-like"/>
</dbReference>
<dbReference type="EMBL" id="WBVM01000002">
    <property type="protein sequence ID" value="KAB2809065.1"/>
    <property type="molecule type" value="Genomic_DNA"/>
</dbReference>
<keyword evidence="2" id="KW-0732">Signal</keyword>
<feature type="region of interest" description="Disordered" evidence="1">
    <location>
        <begin position="269"/>
        <end position="290"/>
    </location>
</feature>
<gene>
    <name evidence="3" type="ORF">F9L07_18560</name>
</gene>
<evidence type="ECO:0000256" key="1">
    <source>
        <dbReference type="SAM" id="MobiDB-lite"/>
    </source>
</evidence>
<sequence length="455" mass="47426">MFRTPQVAPRAATTPLSATLAVTAALALAVAAPLPGVTPAAEAAPAAPAAPAAAAAPAASAADGSIVYVHDANVWLTRPDGSGRRQVTRDGTAASPYTHPTMSDSGVIAVMRGETIVRMRQDGVVLNRITPEDLFIPDSGTVTISPIQGAEISPDGTKIAYSQLRLERYGGPGGYLETETETSFTDAGQWSTPDKYGIVLGYQPGWASNSRVTLYKNGDVHLADLGQAARPWFRSGDLFGSYVELLEPEISRDGKRVLFGMNGGGVAMKTTVGDPRSGSPTPAKPTANPECYLTPDPGQPVATDATFGPDSDSAVYTEGGDLWVVRGLAACSAEGTTLTRIATGGTEPDWSPAPLSAPPAPPGEQHAFALAKAPAVSGRAKVGKRLRASAGTWSPAPSGVTYAWLRNGRVVPGRTTATYAVTRADRGKRIQVRVTVRRPGYTTRTALSRAVVVRR</sequence>
<proteinExistence type="predicted"/>
<dbReference type="SUPFAM" id="SSF69304">
    <property type="entry name" value="Tricorn protease N-terminal domain"/>
    <property type="match status" value="1"/>
</dbReference>
<accession>A0A7J5DUZ6</accession>
<feature type="chain" id="PRO_5029654287" evidence="2">
    <location>
        <begin position="44"/>
        <end position="455"/>
    </location>
</feature>
<organism evidence="3 4">
    <name type="scientific">Nocardioides simplex</name>
    <name type="common">Arthrobacter simplex</name>
    <dbReference type="NCBI Taxonomy" id="2045"/>
    <lineage>
        <taxon>Bacteria</taxon>
        <taxon>Bacillati</taxon>
        <taxon>Actinomycetota</taxon>
        <taxon>Actinomycetes</taxon>
        <taxon>Propionibacteriales</taxon>
        <taxon>Nocardioidaceae</taxon>
        <taxon>Pimelobacter</taxon>
    </lineage>
</organism>
<dbReference type="Gene3D" id="2.120.10.30">
    <property type="entry name" value="TolB, C-terminal domain"/>
    <property type="match status" value="1"/>
</dbReference>
<name>A0A7J5DUZ6_NOCSI</name>
<dbReference type="Gene3D" id="2.60.40.2700">
    <property type="match status" value="1"/>
</dbReference>